<accession>A0ABN2L470</accession>
<evidence type="ECO:0000313" key="3">
    <source>
        <dbReference type="Proteomes" id="UP001501204"/>
    </source>
</evidence>
<gene>
    <name evidence="2" type="ORF">GCM10009767_35680</name>
</gene>
<feature type="compositionally biased region" description="Basic and acidic residues" evidence="1">
    <location>
        <begin position="8"/>
        <end position="23"/>
    </location>
</feature>
<proteinExistence type="predicted"/>
<organism evidence="2 3">
    <name type="scientific">Kocuria aegyptia</name>
    <dbReference type="NCBI Taxonomy" id="330943"/>
    <lineage>
        <taxon>Bacteria</taxon>
        <taxon>Bacillati</taxon>
        <taxon>Actinomycetota</taxon>
        <taxon>Actinomycetes</taxon>
        <taxon>Micrococcales</taxon>
        <taxon>Micrococcaceae</taxon>
        <taxon>Kocuria</taxon>
    </lineage>
</organism>
<dbReference type="EMBL" id="BAAAOA010000047">
    <property type="protein sequence ID" value="GAA1774534.1"/>
    <property type="molecule type" value="Genomic_DNA"/>
</dbReference>
<sequence>MLAQVGTTDEHDAAEDTARAHEQDESELAPVLDAGLIRLSAK</sequence>
<dbReference type="Proteomes" id="UP001501204">
    <property type="component" value="Unassembled WGS sequence"/>
</dbReference>
<comment type="caution">
    <text evidence="2">The sequence shown here is derived from an EMBL/GenBank/DDBJ whole genome shotgun (WGS) entry which is preliminary data.</text>
</comment>
<reference evidence="2 3" key="1">
    <citation type="journal article" date="2019" name="Int. J. Syst. Evol. Microbiol.">
        <title>The Global Catalogue of Microorganisms (GCM) 10K type strain sequencing project: providing services to taxonomists for standard genome sequencing and annotation.</title>
        <authorList>
            <consortium name="The Broad Institute Genomics Platform"/>
            <consortium name="The Broad Institute Genome Sequencing Center for Infectious Disease"/>
            <person name="Wu L."/>
            <person name="Ma J."/>
        </authorList>
    </citation>
    <scope>NUCLEOTIDE SEQUENCE [LARGE SCALE GENOMIC DNA]</scope>
    <source>
        <strain evidence="2 3">JCM 14735</strain>
    </source>
</reference>
<keyword evidence="3" id="KW-1185">Reference proteome</keyword>
<evidence type="ECO:0000256" key="1">
    <source>
        <dbReference type="SAM" id="MobiDB-lite"/>
    </source>
</evidence>
<evidence type="ECO:0000313" key="2">
    <source>
        <dbReference type="EMBL" id="GAA1774534.1"/>
    </source>
</evidence>
<name>A0ABN2L470_9MICC</name>
<feature type="region of interest" description="Disordered" evidence="1">
    <location>
        <begin position="1"/>
        <end position="30"/>
    </location>
</feature>
<protein>
    <submittedName>
        <fullName evidence="2">Uncharacterized protein</fullName>
    </submittedName>
</protein>
<dbReference type="RefSeq" id="WP_344124807.1">
    <property type="nucleotide sequence ID" value="NZ_BAAAOA010000047.1"/>
</dbReference>